<dbReference type="Proteomes" id="UP001500467">
    <property type="component" value="Unassembled WGS sequence"/>
</dbReference>
<gene>
    <name evidence="1" type="ORF">GCM10009675_14640</name>
</gene>
<sequence>MVRRRHVVRKALVALVKTYLYNLKIRVNFFTAEDVRHMNTKLWSTTGVVLSLAGISGFIAATPATADHGRATEKPVAVVQSNESNCDPKLAQMGLVDSNGQPIVDSNGKEVRIDGRSPACGGPPMRMDIPHQRSSNFSITESEGEAGMSEVSEAAPPVTTFDHLHGKSRAEIRTWMENEVFAKGIRP</sequence>
<accession>A0ABP4FTA8</accession>
<comment type="caution">
    <text evidence="1">The sequence shown here is derived from an EMBL/GenBank/DDBJ whole genome shotgun (WGS) entry which is preliminary data.</text>
</comment>
<evidence type="ECO:0008006" key="3">
    <source>
        <dbReference type="Google" id="ProtNLM"/>
    </source>
</evidence>
<name>A0ABP4FTA8_9PSEU</name>
<proteinExistence type="predicted"/>
<organism evidence="1 2">
    <name type="scientific">Prauserella alba</name>
    <dbReference type="NCBI Taxonomy" id="176898"/>
    <lineage>
        <taxon>Bacteria</taxon>
        <taxon>Bacillati</taxon>
        <taxon>Actinomycetota</taxon>
        <taxon>Actinomycetes</taxon>
        <taxon>Pseudonocardiales</taxon>
        <taxon>Pseudonocardiaceae</taxon>
        <taxon>Prauserella</taxon>
    </lineage>
</organism>
<keyword evidence="2" id="KW-1185">Reference proteome</keyword>
<protein>
    <recommendedName>
        <fullName evidence="3">Secreted protein</fullName>
    </recommendedName>
</protein>
<evidence type="ECO:0000313" key="2">
    <source>
        <dbReference type="Proteomes" id="UP001500467"/>
    </source>
</evidence>
<dbReference type="EMBL" id="BAAALM010000005">
    <property type="protein sequence ID" value="GAA1199794.1"/>
    <property type="molecule type" value="Genomic_DNA"/>
</dbReference>
<evidence type="ECO:0000313" key="1">
    <source>
        <dbReference type="EMBL" id="GAA1199794.1"/>
    </source>
</evidence>
<reference evidence="2" key="1">
    <citation type="journal article" date="2019" name="Int. J. Syst. Evol. Microbiol.">
        <title>The Global Catalogue of Microorganisms (GCM) 10K type strain sequencing project: providing services to taxonomists for standard genome sequencing and annotation.</title>
        <authorList>
            <consortium name="The Broad Institute Genomics Platform"/>
            <consortium name="The Broad Institute Genome Sequencing Center for Infectious Disease"/>
            <person name="Wu L."/>
            <person name="Ma J."/>
        </authorList>
    </citation>
    <scope>NUCLEOTIDE SEQUENCE [LARGE SCALE GENOMIC DNA]</scope>
    <source>
        <strain evidence="2">JCM 13022</strain>
    </source>
</reference>